<comment type="caution">
    <text evidence="1">The sequence shown here is derived from an EMBL/GenBank/DDBJ whole genome shotgun (WGS) entry which is preliminary data.</text>
</comment>
<protein>
    <submittedName>
        <fullName evidence="1">Type VI secretion system-associated protein TagF</fullName>
    </submittedName>
</protein>
<dbReference type="EMBL" id="JBDPZC010000001">
    <property type="protein sequence ID" value="MEO3711515.1"/>
    <property type="molecule type" value="Genomic_DNA"/>
</dbReference>
<dbReference type="InterPro" id="IPR038225">
    <property type="entry name" value="TagF_sf"/>
</dbReference>
<reference evidence="1 2" key="1">
    <citation type="submission" date="2024-05" db="EMBL/GenBank/DDBJ databases">
        <title>Roseateles sp. 2.12 16S ribosomal RNA gene Genome sequencing and assembly.</title>
        <authorList>
            <person name="Woo H."/>
        </authorList>
    </citation>
    <scope>NUCLEOTIDE SEQUENCE [LARGE SCALE GENOMIC DNA]</scope>
    <source>
        <strain evidence="1 2">2.12</strain>
    </source>
</reference>
<gene>
    <name evidence="1" type="primary">tagF</name>
    <name evidence="1" type="ORF">ABDJ40_01900</name>
</gene>
<name>A0ABV0G8Z8_9BURK</name>
<dbReference type="InterPro" id="IPR017748">
    <property type="entry name" value="TagF"/>
</dbReference>
<evidence type="ECO:0000313" key="2">
    <source>
        <dbReference type="Proteomes" id="UP001462640"/>
    </source>
</evidence>
<dbReference type="Gene3D" id="3.40.1730.10">
    <property type="entry name" value="pa0076 domain"/>
    <property type="match status" value="1"/>
</dbReference>
<evidence type="ECO:0000313" key="1">
    <source>
        <dbReference type="EMBL" id="MEO3711515.1"/>
    </source>
</evidence>
<dbReference type="NCBIfam" id="TIGR03373">
    <property type="entry name" value="VI_minor_4"/>
    <property type="match status" value="1"/>
</dbReference>
<keyword evidence="2" id="KW-1185">Reference proteome</keyword>
<sequence>MMSTLASAWPLIYFGKLPCRGDFIRSSTGQALIARLDPWFSQTLARLAHDVRWRLLWETCPPVDFAVLGSRSQVGLLGQIRASQDASGRLFPFSMTAQFPTTQPMSWLGEGSLQLGPAWETLDALGQSLVRADSYEAVQALMGRTQALEVPPADAACRAQWQALVEEQGLLDLELGMSSDGRQVDLRRCVIALGILLEPLRQEGPQALAKGLRLPMPMEEPLRSQALAFWLRLLASQVQHQGVELALMLPRRAPQWLMLSFHGASTRALCAALHPDMAQEDMISLDEPLWVDDCLGEWRELMRWSTELEHPGLSLREVLRGFETVFGNDGR</sequence>
<proteinExistence type="predicted"/>
<dbReference type="Proteomes" id="UP001462640">
    <property type="component" value="Unassembled WGS sequence"/>
</dbReference>
<accession>A0ABV0G8Z8</accession>
<dbReference type="Pfam" id="PF09867">
    <property type="entry name" value="TagF_N"/>
    <property type="match status" value="1"/>
</dbReference>
<organism evidence="1 2">
    <name type="scientific">Roseateles flavus</name>
    <dbReference type="NCBI Taxonomy" id="3149041"/>
    <lineage>
        <taxon>Bacteria</taxon>
        <taxon>Pseudomonadati</taxon>
        <taxon>Pseudomonadota</taxon>
        <taxon>Betaproteobacteria</taxon>
        <taxon>Burkholderiales</taxon>
        <taxon>Sphaerotilaceae</taxon>
        <taxon>Roseateles</taxon>
    </lineage>
</organism>
<dbReference type="RefSeq" id="WP_347605393.1">
    <property type="nucleotide sequence ID" value="NZ_JBDPZC010000001.1"/>
</dbReference>